<comment type="subunit">
    <text evidence="2">Monomer.</text>
</comment>
<evidence type="ECO:0000256" key="3">
    <source>
        <dbReference type="ARBA" id="ARBA00023002"/>
    </source>
</evidence>
<dbReference type="SUPFAM" id="SSF50129">
    <property type="entry name" value="GroES-like"/>
    <property type="match status" value="1"/>
</dbReference>
<keyword evidence="3" id="KW-0560">Oxidoreductase</keyword>
<evidence type="ECO:0000313" key="5">
    <source>
        <dbReference type="EMBL" id="KAF2482784.1"/>
    </source>
</evidence>
<dbReference type="InterPro" id="IPR013149">
    <property type="entry name" value="ADH-like_C"/>
</dbReference>
<dbReference type="GO" id="GO:0016651">
    <property type="term" value="F:oxidoreductase activity, acting on NAD(P)H"/>
    <property type="evidence" value="ECO:0007669"/>
    <property type="project" value="InterPro"/>
</dbReference>
<dbReference type="EMBL" id="MU001636">
    <property type="protein sequence ID" value="KAF2482784.1"/>
    <property type="molecule type" value="Genomic_DNA"/>
</dbReference>
<dbReference type="PANTHER" id="PTHR45348:SF2">
    <property type="entry name" value="ZINC-TYPE ALCOHOL DEHYDROGENASE-LIKE PROTEIN C2E1P3.01"/>
    <property type="match status" value="1"/>
</dbReference>
<evidence type="ECO:0000259" key="4">
    <source>
        <dbReference type="SMART" id="SM00829"/>
    </source>
</evidence>
<dbReference type="SMART" id="SM00829">
    <property type="entry name" value="PKS_ER"/>
    <property type="match status" value="1"/>
</dbReference>
<dbReference type="OrthoDB" id="48317at2759"/>
<dbReference type="Gene3D" id="3.90.180.10">
    <property type="entry name" value="Medium-chain alcohol dehydrogenases, catalytic domain"/>
    <property type="match status" value="1"/>
</dbReference>
<organism evidence="5 6">
    <name type="scientific">Neohortaea acidophila</name>
    <dbReference type="NCBI Taxonomy" id="245834"/>
    <lineage>
        <taxon>Eukaryota</taxon>
        <taxon>Fungi</taxon>
        <taxon>Dikarya</taxon>
        <taxon>Ascomycota</taxon>
        <taxon>Pezizomycotina</taxon>
        <taxon>Dothideomycetes</taxon>
        <taxon>Dothideomycetidae</taxon>
        <taxon>Mycosphaerellales</taxon>
        <taxon>Teratosphaeriaceae</taxon>
        <taxon>Neohortaea</taxon>
    </lineage>
</organism>
<reference evidence="5" key="1">
    <citation type="journal article" date="2020" name="Stud. Mycol.">
        <title>101 Dothideomycetes genomes: a test case for predicting lifestyles and emergence of pathogens.</title>
        <authorList>
            <person name="Haridas S."/>
            <person name="Albert R."/>
            <person name="Binder M."/>
            <person name="Bloem J."/>
            <person name="Labutti K."/>
            <person name="Salamov A."/>
            <person name="Andreopoulos B."/>
            <person name="Baker S."/>
            <person name="Barry K."/>
            <person name="Bills G."/>
            <person name="Bluhm B."/>
            <person name="Cannon C."/>
            <person name="Castanera R."/>
            <person name="Culley D."/>
            <person name="Daum C."/>
            <person name="Ezra D."/>
            <person name="Gonzalez J."/>
            <person name="Henrissat B."/>
            <person name="Kuo A."/>
            <person name="Liang C."/>
            <person name="Lipzen A."/>
            <person name="Lutzoni F."/>
            <person name="Magnuson J."/>
            <person name="Mondo S."/>
            <person name="Nolan M."/>
            <person name="Ohm R."/>
            <person name="Pangilinan J."/>
            <person name="Park H.-J."/>
            <person name="Ramirez L."/>
            <person name="Alfaro M."/>
            <person name="Sun H."/>
            <person name="Tritt A."/>
            <person name="Yoshinaga Y."/>
            <person name="Zwiers L.-H."/>
            <person name="Turgeon B."/>
            <person name="Goodwin S."/>
            <person name="Spatafora J."/>
            <person name="Crous P."/>
            <person name="Grigoriev I."/>
        </authorList>
    </citation>
    <scope>NUCLEOTIDE SEQUENCE</scope>
    <source>
        <strain evidence="5">CBS 113389</strain>
    </source>
</reference>
<comment type="similarity">
    <text evidence="1">Belongs to the zinc-containing alcohol dehydrogenase family.</text>
</comment>
<evidence type="ECO:0000256" key="1">
    <source>
        <dbReference type="ARBA" id="ARBA00008072"/>
    </source>
</evidence>
<dbReference type="PANTHER" id="PTHR45348">
    <property type="entry name" value="HYPOTHETICAL OXIDOREDUCTASE (EUROFUNG)"/>
    <property type="match status" value="1"/>
</dbReference>
<evidence type="ECO:0000313" key="6">
    <source>
        <dbReference type="Proteomes" id="UP000799767"/>
    </source>
</evidence>
<accession>A0A6A6PSX3</accession>
<proteinExistence type="inferred from homology"/>
<dbReference type="Proteomes" id="UP000799767">
    <property type="component" value="Unassembled WGS sequence"/>
</dbReference>
<dbReference type="InterPro" id="IPR013154">
    <property type="entry name" value="ADH-like_N"/>
</dbReference>
<dbReference type="GeneID" id="54472168"/>
<name>A0A6A6PSX3_9PEZI</name>
<feature type="domain" description="Enoyl reductase (ER)" evidence="4">
    <location>
        <begin position="9"/>
        <end position="333"/>
    </location>
</feature>
<dbReference type="Gene3D" id="3.40.50.720">
    <property type="entry name" value="NAD(P)-binding Rossmann-like Domain"/>
    <property type="match status" value="1"/>
</dbReference>
<dbReference type="InterPro" id="IPR020843">
    <property type="entry name" value="ER"/>
</dbReference>
<sequence>MSNFGLIREDTSRAVLRAIPIPKLRDDYILVKPVIVALNPTDWTSLDAVGKDGVLNGVDYAGIVEEVGSKVTRFRKGDRVAGCSHGSNEADPETGSFAQWIIAKGDIQMHIPENMTFEQAAASCGSGSISAGLALYKYLDLPLPEAERDPDKTILVYGGSTATGSVMIQFAKLSGWTVVATCSPKHFDMLRERGVDAVYDYRDPTVGEKIRKDTGGKINVVVDAVAIDSSAAICAQAIGPGGGVYLSLLGTECSRPDVKSIFFLAYGCSGEAYICEGEHFPADPSMFDFMVSFAPISERLLKEGKWKTHPTRLRPGGLIGVLDGMQEMREGRGPSGEKWIYRVDDTVWPS</sequence>
<dbReference type="RefSeq" id="XP_033589354.1">
    <property type="nucleotide sequence ID" value="XM_033731166.1"/>
</dbReference>
<evidence type="ECO:0000256" key="2">
    <source>
        <dbReference type="ARBA" id="ARBA00011245"/>
    </source>
</evidence>
<protein>
    <submittedName>
        <fullName evidence="5">Putative zinc-binding oxidoreductase ToxD</fullName>
    </submittedName>
</protein>
<dbReference type="Pfam" id="PF08240">
    <property type="entry name" value="ADH_N"/>
    <property type="match status" value="1"/>
</dbReference>
<dbReference type="InterPro" id="IPR036291">
    <property type="entry name" value="NAD(P)-bd_dom_sf"/>
</dbReference>
<gene>
    <name evidence="5" type="ORF">BDY17DRAFT_251355</name>
</gene>
<dbReference type="AlphaFoldDB" id="A0A6A6PSX3"/>
<dbReference type="InterPro" id="IPR011032">
    <property type="entry name" value="GroES-like_sf"/>
</dbReference>
<keyword evidence="6" id="KW-1185">Reference proteome</keyword>
<dbReference type="SUPFAM" id="SSF51735">
    <property type="entry name" value="NAD(P)-binding Rossmann-fold domains"/>
    <property type="match status" value="1"/>
</dbReference>
<dbReference type="Pfam" id="PF00107">
    <property type="entry name" value="ADH_zinc_N"/>
    <property type="match status" value="1"/>
</dbReference>
<dbReference type="CDD" id="cd08249">
    <property type="entry name" value="enoyl_reductase_like"/>
    <property type="match status" value="1"/>
</dbReference>
<dbReference type="InterPro" id="IPR047122">
    <property type="entry name" value="Trans-enoyl_RdTase-like"/>
</dbReference>